<proteinExistence type="predicted"/>
<dbReference type="Proteomes" id="UP001056120">
    <property type="component" value="Linkage Group LG25"/>
</dbReference>
<reference evidence="2" key="1">
    <citation type="journal article" date="2022" name="Mol. Ecol. Resour.">
        <title>The genomes of chicory, endive, great burdock and yacon provide insights into Asteraceae palaeo-polyploidization history and plant inulin production.</title>
        <authorList>
            <person name="Fan W."/>
            <person name="Wang S."/>
            <person name="Wang H."/>
            <person name="Wang A."/>
            <person name="Jiang F."/>
            <person name="Liu H."/>
            <person name="Zhao H."/>
            <person name="Xu D."/>
            <person name="Zhang Y."/>
        </authorList>
    </citation>
    <scope>NUCLEOTIDE SEQUENCE [LARGE SCALE GENOMIC DNA]</scope>
    <source>
        <strain evidence="2">cv. Yunnan</strain>
    </source>
</reference>
<gene>
    <name evidence="1" type="ORF">L1987_73704</name>
</gene>
<dbReference type="EMBL" id="CM042042">
    <property type="protein sequence ID" value="KAI3703551.1"/>
    <property type="molecule type" value="Genomic_DNA"/>
</dbReference>
<reference evidence="1 2" key="2">
    <citation type="journal article" date="2022" name="Mol. Ecol. Resour.">
        <title>The genomes of chicory, endive, great burdock and yacon provide insights into Asteraceae paleo-polyploidization history and plant inulin production.</title>
        <authorList>
            <person name="Fan W."/>
            <person name="Wang S."/>
            <person name="Wang H."/>
            <person name="Wang A."/>
            <person name="Jiang F."/>
            <person name="Liu H."/>
            <person name="Zhao H."/>
            <person name="Xu D."/>
            <person name="Zhang Y."/>
        </authorList>
    </citation>
    <scope>NUCLEOTIDE SEQUENCE [LARGE SCALE GENOMIC DNA]</scope>
    <source>
        <strain evidence="2">cv. Yunnan</strain>
        <tissue evidence="1">Leaves</tissue>
    </source>
</reference>
<accession>A0ACB9A0N4</accession>
<evidence type="ECO:0000313" key="2">
    <source>
        <dbReference type="Proteomes" id="UP001056120"/>
    </source>
</evidence>
<keyword evidence="2" id="KW-1185">Reference proteome</keyword>
<organism evidence="1 2">
    <name type="scientific">Smallanthus sonchifolius</name>
    <dbReference type="NCBI Taxonomy" id="185202"/>
    <lineage>
        <taxon>Eukaryota</taxon>
        <taxon>Viridiplantae</taxon>
        <taxon>Streptophyta</taxon>
        <taxon>Embryophyta</taxon>
        <taxon>Tracheophyta</taxon>
        <taxon>Spermatophyta</taxon>
        <taxon>Magnoliopsida</taxon>
        <taxon>eudicotyledons</taxon>
        <taxon>Gunneridae</taxon>
        <taxon>Pentapetalae</taxon>
        <taxon>asterids</taxon>
        <taxon>campanulids</taxon>
        <taxon>Asterales</taxon>
        <taxon>Asteraceae</taxon>
        <taxon>Asteroideae</taxon>
        <taxon>Heliantheae alliance</taxon>
        <taxon>Millerieae</taxon>
        <taxon>Smallanthus</taxon>
    </lineage>
</organism>
<sequence length="144" mass="16241">MHPCSTIRYDIYNFEVLILEILSGRRNSSFVHLNQTVNLLGYAWELWQHGNALELENPTLGSTYDVQQFLRTFHVALLCVQERALDRPTTSDMISMLLNDPISLPAPKRPTFFTGGVESTSTFVHITPEECSANNVTISAIEGR</sequence>
<evidence type="ECO:0000313" key="1">
    <source>
        <dbReference type="EMBL" id="KAI3703551.1"/>
    </source>
</evidence>
<protein>
    <submittedName>
        <fullName evidence="1">Uncharacterized protein</fullName>
    </submittedName>
</protein>
<name>A0ACB9A0N4_9ASTR</name>
<comment type="caution">
    <text evidence="1">The sequence shown here is derived from an EMBL/GenBank/DDBJ whole genome shotgun (WGS) entry which is preliminary data.</text>
</comment>